<gene>
    <name evidence="6" type="ORF">ISS97_16780</name>
</gene>
<protein>
    <submittedName>
        <fullName evidence="6">MBL fold metallo-hydrolase</fullName>
    </submittedName>
</protein>
<evidence type="ECO:0000256" key="1">
    <source>
        <dbReference type="ARBA" id="ARBA00007749"/>
    </source>
</evidence>
<dbReference type="Proteomes" id="UP001620408">
    <property type="component" value="Unassembled WGS sequence"/>
</dbReference>
<dbReference type="EMBL" id="JADIKD010000012">
    <property type="protein sequence ID" value="MFK2918929.1"/>
    <property type="molecule type" value="Genomic_DNA"/>
</dbReference>
<name>A0ABW8K7R9_9GAMM</name>
<evidence type="ECO:0000256" key="3">
    <source>
        <dbReference type="ARBA" id="ARBA00022801"/>
    </source>
</evidence>
<keyword evidence="7" id="KW-1185">Reference proteome</keyword>
<reference evidence="6 7" key="1">
    <citation type="submission" date="2020-10" db="EMBL/GenBank/DDBJ databases">
        <title>Phylogeny of dyella-like bacteria.</title>
        <authorList>
            <person name="Fu J."/>
        </authorList>
    </citation>
    <scope>NUCLEOTIDE SEQUENCE [LARGE SCALE GENOMIC DNA]</scope>
    <source>
        <strain evidence="6 7">BB4</strain>
    </source>
</reference>
<dbReference type="InterPro" id="IPR001279">
    <property type="entry name" value="Metallo-B-lactamas"/>
</dbReference>
<dbReference type="CDD" id="cd07720">
    <property type="entry name" value="OPHC2-like_MBL-fold"/>
    <property type="match status" value="1"/>
</dbReference>
<keyword evidence="3" id="KW-0378">Hydrolase</keyword>
<comment type="caution">
    <text evidence="6">The sequence shown here is derived from an EMBL/GenBank/DDBJ whole genome shotgun (WGS) entry which is preliminary data.</text>
</comment>
<dbReference type="InterPro" id="IPR051013">
    <property type="entry name" value="MBL_superfamily_lactonases"/>
</dbReference>
<accession>A0ABW8K7R9</accession>
<evidence type="ECO:0000313" key="6">
    <source>
        <dbReference type="EMBL" id="MFK2918929.1"/>
    </source>
</evidence>
<keyword evidence="4" id="KW-0862">Zinc</keyword>
<dbReference type="PANTHER" id="PTHR42978">
    <property type="entry name" value="QUORUM-QUENCHING LACTONASE YTNP-RELATED-RELATED"/>
    <property type="match status" value="1"/>
</dbReference>
<keyword evidence="2" id="KW-0479">Metal-binding</keyword>
<evidence type="ECO:0000256" key="4">
    <source>
        <dbReference type="ARBA" id="ARBA00022833"/>
    </source>
</evidence>
<proteinExistence type="inferred from homology"/>
<sequence>MMEARLGNVVSSHVNAFLIDDGQHRMLIDAGAGDLQDATLGRMATQLMSAGHRPSDIDIVLVTHLHPDHIGGLTRNGEAVFPRAIVHVPREEAAFWLEASSYDHVDPSVRATFDCARQIVAPYVADGRYRLFDPETSWYGCLMAEPLPGHTSGHTGYRLRTGERDLVFCGDLFHVVPVQLSEPSVTVCYDNQPRQAKTTRETFLAEAFRRGDAVAAAHAPFPGLGHIHKEAQGYTWLPVA</sequence>
<dbReference type="PANTHER" id="PTHR42978:SF6">
    <property type="entry name" value="QUORUM-QUENCHING LACTONASE YTNP-RELATED"/>
    <property type="match status" value="1"/>
</dbReference>
<organism evidence="6 7">
    <name type="scientific">Dyella koreensis</name>
    <dbReference type="NCBI Taxonomy" id="311235"/>
    <lineage>
        <taxon>Bacteria</taxon>
        <taxon>Pseudomonadati</taxon>
        <taxon>Pseudomonadota</taxon>
        <taxon>Gammaproteobacteria</taxon>
        <taxon>Lysobacterales</taxon>
        <taxon>Rhodanobacteraceae</taxon>
        <taxon>Dyella</taxon>
    </lineage>
</organism>
<comment type="similarity">
    <text evidence="1">Belongs to the metallo-beta-lactamase superfamily.</text>
</comment>
<dbReference type="Pfam" id="PF00753">
    <property type="entry name" value="Lactamase_B"/>
    <property type="match status" value="1"/>
</dbReference>
<evidence type="ECO:0000313" key="7">
    <source>
        <dbReference type="Proteomes" id="UP001620408"/>
    </source>
</evidence>
<dbReference type="SUPFAM" id="SSF56281">
    <property type="entry name" value="Metallo-hydrolase/oxidoreductase"/>
    <property type="match status" value="1"/>
</dbReference>
<dbReference type="SMART" id="SM00849">
    <property type="entry name" value="Lactamase_B"/>
    <property type="match status" value="1"/>
</dbReference>
<dbReference type="Gene3D" id="3.60.15.10">
    <property type="entry name" value="Ribonuclease Z/Hydroxyacylglutathione hydrolase-like"/>
    <property type="match status" value="1"/>
</dbReference>
<evidence type="ECO:0000259" key="5">
    <source>
        <dbReference type="SMART" id="SM00849"/>
    </source>
</evidence>
<feature type="domain" description="Metallo-beta-lactamase" evidence="5">
    <location>
        <begin position="13"/>
        <end position="218"/>
    </location>
</feature>
<dbReference type="InterPro" id="IPR036866">
    <property type="entry name" value="RibonucZ/Hydroxyglut_hydro"/>
</dbReference>
<evidence type="ECO:0000256" key="2">
    <source>
        <dbReference type="ARBA" id="ARBA00022723"/>
    </source>
</evidence>